<comment type="similarity">
    <text evidence="10">Belongs to the PRA-PH family.</text>
</comment>
<reference evidence="11 12" key="1">
    <citation type="submission" date="2009-04" db="EMBL/GenBank/DDBJ databases">
        <authorList>
            <person name="Qin X."/>
            <person name="Bachman B."/>
            <person name="Battles P."/>
            <person name="Bell A."/>
            <person name="Bess C."/>
            <person name="Bickham C."/>
            <person name="Chaboub L."/>
            <person name="Chen D."/>
            <person name="Coyle M."/>
            <person name="Deiros D.R."/>
            <person name="Dinh H."/>
            <person name="Forbes L."/>
            <person name="Fowler G."/>
            <person name="Francisco L."/>
            <person name="Fu Q."/>
            <person name="Gubbala S."/>
            <person name="Hale W."/>
            <person name="Han Y."/>
            <person name="Hemphill L."/>
            <person name="Highlander S.K."/>
            <person name="Hirani K."/>
            <person name="Hogues M."/>
            <person name="Jackson L."/>
            <person name="Jakkamsetti A."/>
            <person name="Javaid M."/>
            <person name="Jiang H."/>
            <person name="Korchina V."/>
            <person name="Kovar C."/>
            <person name="Lara F."/>
            <person name="Lee S."/>
            <person name="Mata R."/>
            <person name="Mathew T."/>
            <person name="Moen C."/>
            <person name="Morales K."/>
            <person name="Munidasa M."/>
            <person name="Nazareth L."/>
            <person name="Ngo R."/>
            <person name="Nguyen L."/>
            <person name="Okwuonu G."/>
            <person name="Ongeri F."/>
            <person name="Patil S."/>
            <person name="Petrosino J."/>
            <person name="Pham C."/>
            <person name="Pham P."/>
            <person name="Pu L.-L."/>
            <person name="Puazo M."/>
            <person name="Raj R."/>
            <person name="Reid J."/>
            <person name="Rouhana J."/>
            <person name="Saada N."/>
            <person name="Shang Y."/>
            <person name="Simmons D."/>
            <person name="Thornton R."/>
            <person name="Warren J."/>
            <person name="Weissenberger G."/>
            <person name="Zhang J."/>
            <person name="Zhang L."/>
            <person name="Zhou C."/>
            <person name="Zhu D."/>
            <person name="Muzny D."/>
            <person name="Worley K."/>
            <person name="Gibbs R."/>
        </authorList>
    </citation>
    <scope>NUCLEOTIDE SEQUENCE [LARGE SCALE GENOMIC DNA]</scope>
    <source>
        <strain evidence="11 12">ATCC 19254</strain>
    </source>
</reference>
<sequence length="115" mass="13285">MMPQQTIEELYEQALERKQNPKTGSYTDYLYQKGLDKILKKVGEESTEVILGAKNNNEELIYEISDLLFHLMVLLVEKGVSLDDIKDELGSRLGKKSLLHERADWRGDKKNEKDS</sequence>
<keyword evidence="6 10" id="KW-0547">Nucleotide-binding</keyword>
<organism evidence="11 12">
    <name type="scientific">Leuconostoc mesenteroides subsp. cremoris ATCC 19254</name>
    <dbReference type="NCBI Taxonomy" id="586220"/>
    <lineage>
        <taxon>Bacteria</taxon>
        <taxon>Bacillati</taxon>
        <taxon>Bacillota</taxon>
        <taxon>Bacilli</taxon>
        <taxon>Lactobacillales</taxon>
        <taxon>Lactobacillaceae</taxon>
        <taxon>Leuconostoc</taxon>
    </lineage>
</organism>
<evidence type="ECO:0000256" key="7">
    <source>
        <dbReference type="ARBA" id="ARBA00022801"/>
    </source>
</evidence>
<dbReference type="HAMAP" id="MF_01020">
    <property type="entry name" value="HisE"/>
    <property type="match status" value="1"/>
</dbReference>
<dbReference type="Pfam" id="PF01503">
    <property type="entry name" value="PRA-PH"/>
    <property type="match status" value="1"/>
</dbReference>
<dbReference type="GO" id="GO:0000105">
    <property type="term" value="P:L-histidine biosynthetic process"/>
    <property type="evidence" value="ECO:0007669"/>
    <property type="project" value="UniProtKB-UniRule"/>
</dbReference>
<keyword evidence="7 10" id="KW-0378">Hydrolase</keyword>
<dbReference type="HOGENOM" id="CLU_123337_0_0_9"/>
<evidence type="ECO:0000313" key="11">
    <source>
        <dbReference type="EMBL" id="EEJ42404.1"/>
    </source>
</evidence>
<keyword evidence="9 10" id="KW-0368">Histidine biosynthesis</keyword>
<dbReference type="Proteomes" id="UP000004283">
    <property type="component" value="Unassembled WGS sequence"/>
</dbReference>
<gene>
    <name evidence="10 11" type="primary">hisE</name>
    <name evidence="11" type="ORF">HMPREF0555_0989</name>
</gene>
<dbReference type="InterPro" id="IPR008179">
    <property type="entry name" value="HisE"/>
</dbReference>
<dbReference type="GO" id="GO:0004636">
    <property type="term" value="F:phosphoribosyl-ATP diphosphatase activity"/>
    <property type="evidence" value="ECO:0007669"/>
    <property type="project" value="UniProtKB-UniRule"/>
</dbReference>
<keyword evidence="8 10" id="KW-0067">ATP-binding</keyword>
<dbReference type="AlphaFoldDB" id="C2KK23"/>
<dbReference type="PANTHER" id="PTHR42945:SF9">
    <property type="entry name" value="HISTIDINE BIOSYNTHESIS BIFUNCTIONAL PROTEIN HISIE"/>
    <property type="match status" value="1"/>
</dbReference>
<evidence type="ECO:0000256" key="1">
    <source>
        <dbReference type="ARBA" id="ARBA00001460"/>
    </source>
</evidence>
<evidence type="ECO:0000256" key="10">
    <source>
        <dbReference type="HAMAP-Rule" id="MF_01020"/>
    </source>
</evidence>
<evidence type="ECO:0000256" key="3">
    <source>
        <dbReference type="ARBA" id="ARBA00005204"/>
    </source>
</evidence>
<dbReference type="SUPFAM" id="SSF101386">
    <property type="entry name" value="all-alpha NTP pyrophosphatases"/>
    <property type="match status" value="1"/>
</dbReference>
<dbReference type="GO" id="GO:0005524">
    <property type="term" value="F:ATP binding"/>
    <property type="evidence" value="ECO:0007669"/>
    <property type="project" value="UniProtKB-KW"/>
</dbReference>
<dbReference type="InterPro" id="IPR021130">
    <property type="entry name" value="PRib-ATP_PPHydrolase-like"/>
</dbReference>
<dbReference type="PANTHER" id="PTHR42945">
    <property type="entry name" value="HISTIDINE BIOSYNTHESIS BIFUNCTIONAL PROTEIN"/>
    <property type="match status" value="1"/>
</dbReference>
<evidence type="ECO:0000256" key="6">
    <source>
        <dbReference type="ARBA" id="ARBA00022741"/>
    </source>
</evidence>
<dbReference type="NCBIfam" id="TIGR03188">
    <property type="entry name" value="histidine_hisI"/>
    <property type="match status" value="1"/>
</dbReference>
<dbReference type="UniPathway" id="UPA00031">
    <property type="reaction ID" value="UER00007"/>
</dbReference>
<dbReference type="EMBL" id="ACKV01000046">
    <property type="protein sequence ID" value="EEJ42404.1"/>
    <property type="molecule type" value="Genomic_DNA"/>
</dbReference>
<comment type="caution">
    <text evidence="11">The sequence shown here is derived from an EMBL/GenBank/DDBJ whole genome shotgun (WGS) entry which is preliminary data.</text>
</comment>
<comment type="catalytic activity">
    <reaction evidence="1 10">
        <text>1-(5-phospho-beta-D-ribosyl)-ATP + H2O = 1-(5-phospho-beta-D-ribosyl)-5'-AMP + diphosphate + H(+)</text>
        <dbReference type="Rhea" id="RHEA:22828"/>
        <dbReference type="ChEBI" id="CHEBI:15377"/>
        <dbReference type="ChEBI" id="CHEBI:15378"/>
        <dbReference type="ChEBI" id="CHEBI:33019"/>
        <dbReference type="ChEBI" id="CHEBI:59457"/>
        <dbReference type="ChEBI" id="CHEBI:73183"/>
        <dbReference type="EC" id="3.6.1.31"/>
    </reaction>
</comment>
<accession>C2KK23</accession>
<evidence type="ECO:0000256" key="9">
    <source>
        <dbReference type="ARBA" id="ARBA00023102"/>
    </source>
</evidence>
<dbReference type="Gene3D" id="1.10.287.1080">
    <property type="entry name" value="MazG-like"/>
    <property type="match status" value="1"/>
</dbReference>
<keyword evidence="4 10" id="KW-0963">Cytoplasm</keyword>
<proteinExistence type="inferred from homology"/>
<evidence type="ECO:0000313" key="12">
    <source>
        <dbReference type="Proteomes" id="UP000004283"/>
    </source>
</evidence>
<dbReference type="GO" id="GO:0005737">
    <property type="term" value="C:cytoplasm"/>
    <property type="evidence" value="ECO:0007669"/>
    <property type="project" value="UniProtKB-SubCell"/>
</dbReference>
<dbReference type="CDD" id="cd11534">
    <property type="entry name" value="NTP-PPase_HisIE_like"/>
    <property type="match status" value="1"/>
</dbReference>
<evidence type="ECO:0000256" key="5">
    <source>
        <dbReference type="ARBA" id="ARBA00022605"/>
    </source>
</evidence>
<evidence type="ECO:0000256" key="4">
    <source>
        <dbReference type="ARBA" id="ARBA00022490"/>
    </source>
</evidence>
<dbReference type="EC" id="3.6.1.31" evidence="10"/>
<name>C2KK23_LEUMC</name>
<evidence type="ECO:0000256" key="8">
    <source>
        <dbReference type="ARBA" id="ARBA00022840"/>
    </source>
</evidence>
<comment type="subcellular location">
    <subcellularLocation>
        <location evidence="2 10">Cytoplasm</location>
    </subcellularLocation>
</comment>
<comment type="pathway">
    <text evidence="3 10">Amino-acid biosynthesis; L-histidine biosynthesis; L-histidine from 5-phospho-alpha-D-ribose 1-diphosphate: step 2/9.</text>
</comment>
<protein>
    <recommendedName>
        <fullName evidence="10">Phosphoribosyl-ATP pyrophosphatase</fullName>
        <shortName evidence="10">PRA-PH</shortName>
        <ecNumber evidence="10">3.6.1.31</ecNumber>
    </recommendedName>
</protein>
<keyword evidence="5 10" id="KW-0028">Amino-acid biosynthesis</keyword>
<evidence type="ECO:0000256" key="2">
    <source>
        <dbReference type="ARBA" id="ARBA00004496"/>
    </source>
</evidence>